<gene>
    <name evidence="3" type="ORF">A2903_02305</name>
</gene>
<accession>A0A1F6WQB1</accession>
<feature type="region of interest" description="Disordered" evidence="1">
    <location>
        <begin position="1"/>
        <end position="122"/>
    </location>
</feature>
<reference evidence="3 4" key="1">
    <citation type="journal article" date="2016" name="Nat. Commun.">
        <title>Thousands of microbial genomes shed light on interconnected biogeochemical processes in an aquifer system.</title>
        <authorList>
            <person name="Anantharaman K."/>
            <person name="Brown C.T."/>
            <person name="Hug L.A."/>
            <person name="Sharon I."/>
            <person name="Castelle C.J."/>
            <person name="Probst A.J."/>
            <person name="Thomas B.C."/>
            <person name="Singh A."/>
            <person name="Wilkins M.J."/>
            <person name="Karaoz U."/>
            <person name="Brodie E.L."/>
            <person name="Williams K.H."/>
            <person name="Hubbard S.S."/>
            <person name="Banfield J.F."/>
        </authorList>
    </citation>
    <scope>NUCLEOTIDE SEQUENCE [LARGE SCALE GENOMIC DNA]</scope>
</reference>
<dbReference type="STRING" id="1801764.A2903_02305"/>
<sequence>MGDFNKGGSRGGFKGRGDNGRPSFGGSRDNRDQQMHSAVCSDCGRRCEVPFRPTGEKPVFCSDCFSKKRDGDNDRAPKREFNNREPRNNFNDRFNDKGPKKDFPRHDTPKHFEGPKSGGNDEIKKQLEMLNSKMDKLIESLNRPNSQKVEKAAPVKEALPARNASNIVNAGGKKTIKPAKSAVAKKLVAKKTVKVVAKTKKK</sequence>
<evidence type="ECO:0000259" key="2">
    <source>
        <dbReference type="Pfam" id="PF23477"/>
    </source>
</evidence>
<name>A0A1F6WQB1_9BACT</name>
<dbReference type="InterPro" id="IPR026363">
    <property type="entry name" value="CxxC-x17-CxxC_dom"/>
</dbReference>
<dbReference type="AlphaFoldDB" id="A0A1F6WQB1"/>
<dbReference type="NCBIfam" id="TIGR04272">
    <property type="entry name" value="cxxc_cxxc_Mbark"/>
    <property type="match status" value="1"/>
</dbReference>
<protein>
    <recommendedName>
        <fullName evidence="2">CxxC-x17-CxxC domain-containing protein</fullName>
    </recommendedName>
</protein>
<proteinExistence type="predicted"/>
<organism evidence="3 4">
    <name type="scientific">Candidatus Nomurabacteria bacterium RIFCSPLOWO2_01_FULL_33_17</name>
    <dbReference type="NCBI Taxonomy" id="1801764"/>
    <lineage>
        <taxon>Bacteria</taxon>
        <taxon>Candidatus Nomuraibacteriota</taxon>
    </lineage>
</organism>
<evidence type="ECO:0000313" key="4">
    <source>
        <dbReference type="Proteomes" id="UP000178184"/>
    </source>
</evidence>
<dbReference type="Proteomes" id="UP000178184">
    <property type="component" value="Unassembled WGS sequence"/>
</dbReference>
<comment type="caution">
    <text evidence="3">The sequence shown here is derived from an EMBL/GenBank/DDBJ whole genome shotgun (WGS) entry which is preliminary data.</text>
</comment>
<evidence type="ECO:0000256" key="1">
    <source>
        <dbReference type="SAM" id="MobiDB-lite"/>
    </source>
</evidence>
<evidence type="ECO:0000313" key="3">
    <source>
        <dbReference type="EMBL" id="OGI84069.1"/>
    </source>
</evidence>
<feature type="domain" description="CxxC-x17-CxxC" evidence="2">
    <location>
        <begin position="33"/>
        <end position="69"/>
    </location>
</feature>
<dbReference type="EMBL" id="MFUO01000011">
    <property type="protein sequence ID" value="OGI84069.1"/>
    <property type="molecule type" value="Genomic_DNA"/>
</dbReference>
<feature type="compositionally biased region" description="Basic and acidic residues" evidence="1">
    <location>
        <begin position="93"/>
        <end position="122"/>
    </location>
</feature>
<dbReference type="Pfam" id="PF23477">
    <property type="entry name" value="zf_Tbcl_2"/>
    <property type="match status" value="1"/>
</dbReference>
<feature type="compositionally biased region" description="Basic and acidic residues" evidence="1">
    <location>
        <begin position="65"/>
        <end position="87"/>
    </location>
</feature>